<dbReference type="PANTHER" id="PTHR42973">
    <property type="entry name" value="BINDING OXIDOREDUCTASE, PUTATIVE (AFU_ORTHOLOGUE AFUA_1G17690)-RELATED"/>
    <property type="match status" value="1"/>
</dbReference>
<dbReference type="InterPro" id="IPR016166">
    <property type="entry name" value="FAD-bd_PCMH"/>
</dbReference>
<evidence type="ECO:0000256" key="3">
    <source>
        <dbReference type="ARBA" id="ARBA00022827"/>
    </source>
</evidence>
<dbReference type="RefSeq" id="XP_033671331.1">
    <property type="nucleotide sequence ID" value="XM_033804855.1"/>
</dbReference>
<dbReference type="Pfam" id="PF01565">
    <property type="entry name" value="FAD_binding_4"/>
    <property type="match status" value="1"/>
</dbReference>
<dbReference type="PROSITE" id="PS51387">
    <property type="entry name" value="FAD_PCMH"/>
    <property type="match status" value="1"/>
</dbReference>
<gene>
    <name evidence="6" type="ORF">M409DRAFT_19263</name>
</gene>
<accession>A0A6A6CX68</accession>
<evidence type="ECO:0000256" key="4">
    <source>
        <dbReference type="ARBA" id="ARBA00023002"/>
    </source>
</evidence>
<protein>
    <recommendedName>
        <fullName evidence="5">FAD-binding PCMH-type domain-containing protein</fullName>
    </recommendedName>
</protein>
<dbReference type="GeneID" id="54558127"/>
<name>A0A6A6CX68_ZASCE</name>
<evidence type="ECO:0000256" key="2">
    <source>
        <dbReference type="ARBA" id="ARBA00022630"/>
    </source>
</evidence>
<keyword evidence="3" id="KW-0274">FAD</keyword>
<dbReference type="Gene3D" id="3.40.462.20">
    <property type="match status" value="1"/>
</dbReference>
<dbReference type="Proteomes" id="UP000799537">
    <property type="component" value="Unassembled WGS sequence"/>
</dbReference>
<keyword evidence="4" id="KW-0560">Oxidoreductase</keyword>
<keyword evidence="7" id="KW-1185">Reference proteome</keyword>
<dbReference type="Gene3D" id="3.30.43.10">
    <property type="entry name" value="Uridine Diphospho-n-acetylenolpyruvylglucosamine Reductase, domain 2"/>
    <property type="match status" value="1"/>
</dbReference>
<dbReference type="Gene3D" id="3.30.465.10">
    <property type="match status" value="1"/>
</dbReference>
<dbReference type="InterPro" id="IPR050416">
    <property type="entry name" value="FAD-linked_Oxidoreductase"/>
</dbReference>
<dbReference type="GO" id="GO:0071949">
    <property type="term" value="F:FAD binding"/>
    <property type="evidence" value="ECO:0007669"/>
    <property type="project" value="InterPro"/>
</dbReference>
<dbReference type="InterPro" id="IPR016167">
    <property type="entry name" value="FAD-bd_PCMH_sub1"/>
</dbReference>
<dbReference type="InterPro" id="IPR016169">
    <property type="entry name" value="FAD-bd_PCMH_sub2"/>
</dbReference>
<evidence type="ECO:0000259" key="5">
    <source>
        <dbReference type="PROSITE" id="PS51387"/>
    </source>
</evidence>
<feature type="domain" description="FAD-binding PCMH-type" evidence="5">
    <location>
        <begin position="41"/>
        <end position="207"/>
    </location>
</feature>
<dbReference type="AlphaFoldDB" id="A0A6A6CX68"/>
<dbReference type="EMBL" id="ML993585">
    <property type="protein sequence ID" value="KAF2170442.1"/>
    <property type="molecule type" value="Genomic_DNA"/>
</dbReference>
<reference evidence="6" key="1">
    <citation type="journal article" date="2020" name="Stud. Mycol.">
        <title>101 Dothideomycetes genomes: a test case for predicting lifestyles and emergence of pathogens.</title>
        <authorList>
            <person name="Haridas S."/>
            <person name="Albert R."/>
            <person name="Binder M."/>
            <person name="Bloem J."/>
            <person name="Labutti K."/>
            <person name="Salamov A."/>
            <person name="Andreopoulos B."/>
            <person name="Baker S."/>
            <person name="Barry K."/>
            <person name="Bills G."/>
            <person name="Bluhm B."/>
            <person name="Cannon C."/>
            <person name="Castanera R."/>
            <person name="Culley D."/>
            <person name="Daum C."/>
            <person name="Ezra D."/>
            <person name="Gonzalez J."/>
            <person name="Henrissat B."/>
            <person name="Kuo A."/>
            <person name="Liang C."/>
            <person name="Lipzen A."/>
            <person name="Lutzoni F."/>
            <person name="Magnuson J."/>
            <person name="Mondo S."/>
            <person name="Nolan M."/>
            <person name="Ohm R."/>
            <person name="Pangilinan J."/>
            <person name="Park H.-J."/>
            <person name="Ramirez L."/>
            <person name="Alfaro M."/>
            <person name="Sun H."/>
            <person name="Tritt A."/>
            <person name="Yoshinaga Y."/>
            <person name="Zwiers L.-H."/>
            <person name="Turgeon B."/>
            <person name="Goodwin S."/>
            <person name="Spatafora J."/>
            <person name="Crous P."/>
            <person name="Grigoriev I."/>
        </authorList>
    </citation>
    <scope>NUCLEOTIDE SEQUENCE</scope>
    <source>
        <strain evidence="6">ATCC 36951</strain>
    </source>
</reference>
<dbReference type="InterPro" id="IPR036318">
    <property type="entry name" value="FAD-bd_PCMH-like_sf"/>
</dbReference>
<sequence length="469" mass="50507">MASKTHLDNVAPFIKDQDHITFVTPSSSNYDTVRESYILNTGITPLGIARPKSAADVASLIKLCTTHSIPFTVRSGGHDLFGRCFAPDALAIDMRDLNSVTIDEDNMTATIGGGIVAGDLAKALQKRSFAAPMGSIGSVGYIGWASHGGYGQLGSDYGLGVDGIVGATVVNAEGKVVDADEEMLVGIKGGGGCLGVIVEMKIKVARLEKVLAGLIVYESSDLTKTVSTFYSGYQALDNSGNIPSPLGIQSSVANIPGLGKSFLIGFLWSSPDMEHGQRVLDQLKSLGTAIHVDVKEKTIPQWQADTDALVHHTTYGRDTSVSLHKFTNDTLEVVGKHVAQMPDDPATLFSIHELRGASSSCSSSFSSSSVFPNRIPHLVVELIASSSTSEGTKAAWDWASAFKRELEDVARKDGVLLERTYVSLTPPENYDFEVLYGDKWEVLKELKRKYDPGNVFERAVVKFREEDLK</sequence>
<proteinExistence type="inferred from homology"/>
<organism evidence="6 7">
    <name type="scientific">Zasmidium cellare ATCC 36951</name>
    <dbReference type="NCBI Taxonomy" id="1080233"/>
    <lineage>
        <taxon>Eukaryota</taxon>
        <taxon>Fungi</taxon>
        <taxon>Dikarya</taxon>
        <taxon>Ascomycota</taxon>
        <taxon>Pezizomycotina</taxon>
        <taxon>Dothideomycetes</taxon>
        <taxon>Dothideomycetidae</taxon>
        <taxon>Mycosphaerellales</taxon>
        <taxon>Mycosphaerellaceae</taxon>
        <taxon>Zasmidium</taxon>
    </lineage>
</organism>
<dbReference type="InterPro" id="IPR006094">
    <property type="entry name" value="Oxid_FAD_bind_N"/>
</dbReference>
<evidence type="ECO:0000313" key="6">
    <source>
        <dbReference type="EMBL" id="KAF2170442.1"/>
    </source>
</evidence>
<evidence type="ECO:0000256" key="1">
    <source>
        <dbReference type="ARBA" id="ARBA00005466"/>
    </source>
</evidence>
<keyword evidence="2" id="KW-0285">Flavoprotein</keyword>
<dbReference type="PANTHER" id="PTHR42973:SF7">
    <property type="entry name" value="FAD-BINDING PCMH-TYPE DOMAIN-CONTAINING PROTEIN"/>
    <property type="match status" value="1"/>
</dbReference>
<dbReference type="GO" id="GO:0016491">
    <property type="term" value="F:oxidoreductase activity"/>
    <property type="evidence" value="ECO:0007669"/>
    <property type="project" value="UniProtKB-KW"/>
</dbReference>
<dbReference type="SUPFAM" id="SSF56176">
    <property type="entry name" value="FAD-binding/transporter-associated domain-like"/>
    <property type="match status" value="1"/>
</dbReference>
<evidence type="ECO:0000313" key="7">
    <source>
        <dbReference type="Proteomes" id="UP000799537"/>
    </source>
</evidence>
<comment type="similarity">
    <text evidence="1">Belongs to the oxygen-dependent FAD-linked oxidoreductase family.</text>
</comment>
<dbReference type="OrthoDB" id="415825at2759"/>